<keyword evidence="7" id="KW-1185">Reference proteome</keyword>
<gene>
    <name evidence="6" type="ORF">E4665_10800</name>
</gene>
<dbReference type="GO" id="GO:0005737">
    <property type="term" value="C:cytoplasm"/>
    <property type="evidence" value="ECO:0007669"/>
    <property type="project" value="UniProtKB-SubCell"/>
</dbReference>
<dbReference type="NCBIfam" id="NF003339">
    <property type="entry name" value="PRK04351.1"/>
    <property type="match status" value="1"/>
</dbReference>
<keyword evidence="3 4" id="KW-0862">Zinc</keyword>
<dbReference type="InterPro" id="IPR035240">
    <property type="entry name" value="SprT_Zn_ribbon"/>
</dbReference>
<name>A0A4Z0GNW2_9BACL</name>
<evidence type="ECO:0000256" key="2">
    <source>
        <dbReference type="ARBA" id="ARBA00022723"/>
    </source>
</evidence>
<feature type="active site" evidence="4">
    <location>
        <position position="68"/>
    </location>
</feature>
<evidence type="ECO:0000256" key="4">
    <source>
        <dbReference type="HAMAP-Rule" id="MF_00745"/>
    </source>
</evidence>
<feature type="binding site" evidence="4">
    <location>
        <position position="67"/>
    </location>
    <ligand>
        <name>Zn(2+)</name>
        <dbReference type="ChEBI" id="CHEBI:29105"/>
    </ligand>
</feature>
<evidence type="ECO:0000259" key="5">
    <source>
        <dbReference type="SMART" id="SM00731"/>
    </source>
</evidence>
<sequence>MTEDELQTLVQNISLKYFHLPFRHLAKFNSRLRTTGGRYLLGSHNLEFNELQLRHFGMDAFVGIIKHELCHYHLHLSGSGFRHRDPDFRKLLQSVGGSRYCGTIPGTMNLSGLRYHYRCTKCGLPIIRKRRLDTRRYVCAKCGGRIRLIKKERREQNKK</sequence>
<dbReference type="HAMAP" id="MF_00745">
    <property type="entry name" value="SprT_like"/>
    <property type="match status" value="1"/>
</dbReference>
<dbReference type="OrthoDB" id="9799909at2"/>
<keyword evidence="1 4" id="KW-0963">Cytoplasm</keyword>
<organism evidence="6 7">
    <name type="scientific">Sporolactobacillus shoreae</name>
    <dbReference type="NCBI Taxonomy" id="1465501"/>
    <lineage>
        <taxon>Bacteria</taxon>
        <taxon>Bacillati</taxon>
        <taxon>Bacillota</taxon>
        <taxon>Bacilli</taxon>
        <taxon>Bacillales</taxon>
        <taxon>Sporolactobacillaceae</taxon>
        <taxon>Sporolactobacillus</taxon>
    </lineage>
</organism>
<evidence type="ECO:0000313" key="7">
    <source>
        <dbReference type="Proteomes" id="UP000298347"/>
    </source>
</evidence>
<feature type="binding site" evidence="4">
    <location>
        <position position="71"/>
    </location>
    <ligand>
        <name>Zn(2+)</name>
        <dbReference type="ChEBI" id="CHEBI:29105"/>
    </ligand>
</feature>
<dbReference type="RefSeq" id="WP_135348807.1">
    <property type="nucleotide sequence ID" value="NZ_SRJD01000011.1"/>
</dbReference>
<keyword evidence="2 4" id="KW-0479">Metal-binding</keyword>
<comment type="similarity">
    <text evidence="4">Belongs to the SprT family.</text>
</comment>
<comment type="caution">
    <text evidence="6">The sequence shown here is derived from an EMBL/GenBank/DDBJ whole genome shotgun (WGS) entry which is preliminary data.</text>
</comment>
<evidence type="ECO:0000256" key="1">
    <source>
        <dbReference type="ARBA" id="ARBA00022490"/>
    </source>
</evidence>
<dbReference type="EMBL" id="SRJD01000011">
    <property type="protein sequence ID" value="TGA97876.1"/>
    <property type="molecule type" value="Genomic_DNA"/>
</dbReference>
<proteinExistence type="inferred from homology"/>
<dbReference type="Pfam" id="PF17283">
    <property type="entry name" value="Zn_ribbon_SprT"/>
    <property type="match status" value="1"/>
</dbReference>
<comment type="cofactor">
    <cofactor evidence="4">
        <name>Zn(2+)</name>
        <dbReference type="ChEBI" id="CHEBI:29105"/>
    </cofactor>
    <text evidence="4">Binds 1 zinc ion.</text>
</comment>
<comment type="subcellular location">
    <subcellularLocation>
        <location evidence="4">Cytoplasm</location>
    </subcellularLocation>
</comment>
<feature type="domain" description="SprT-like" evidence="5">
    <location>
        <begin position="4"/>
        <end position="149"/>
    </location>
</feature>
<dbReference type="InterPro" id="IPR023524">
    <property type="entry name" value="Uncharacterised_SprT-like"/>
</dbReference>
<evidence type="ECO:0000256" key="3">
    <source>
        <dbReference type="ARBA" id="ARBA00022833"/>
    </source>
</evidence>
<dbReference type="InterPro" id="IPR006640">
    <property type="entry name" value="SprT-like_domain"/>
</dbReference>
<dbReference type="AlphaFoldDB" id="A0A4Z0GNW2"/>
<dbReference type="SMART" id="SM00731">
    <property type="entry name" value="SprT"/>
    <property type="match status" value="1"/>
</dbReference>
<protein>
    <recommendedName>
        <fullName evidence="4">Protein SprT-like</fullName>
    </recommendedName>
</protein>
<dbReference type="GO" id="GO:0008270">
    <property type="term" value="F:zinc ion binding"/>
    <property type="evidence" value="ECO:0007669"/>
    <property type="project" value="UniProtKB-UniRule"/>
</dbReference>
<dbReference type="Proteomes" id="UP000298347">
    <property type="component" value="Unassembled WGS sequence"/>
</dbReference>
<dbReference type="GO" id="GO:0006950">
    <property type="term" value="P:response to stress"/>
    <property type="evidence" value="ECO:0007669"/>
    <property type="project" value="UniProtKB-ARBA"/>
</dbReference>
<dbReference type="Pfam" id="PF10263">
    <property type="entry name" value="SprT-like"/>
    <property type="match status" value="1"/>
</dbReference>
<evidence type="ECO:0000313" key="6">
    <source>
        <dbReference type="EMBL" id="TGA97876.1"/>
    </source>
</evidence>
<accession>A0A4Z0GNW2</accession>
<reference evidence="6 7" key="1">
    <citation type="journal article" date="2015" name="Int. J. Syst. Evol. Microbiol.">
        <title>Sporolactobacillus shoreae sp. nov. and Sporolactobacillus spathodeae sp. nov., two spore-forming lactic acid bacteria isolated from tree barks in Thailand.</title>
        <authorList>
            <person name="Thamacharoensuk T."/>
            <person name="Kitahara M."/>
            <person name="Ohkuma M."/>
            <person name="Thongchul N."/>
            <person name="Tanasupawat S."/>
        </authorList>
    </citation>
    <scope>NUCLEOTIDE SEQUENCE [LARGE SCALE GENOMIC DNA]</scope>
    <source>
        <strain evidence="6 7">BK92</strain>
    </source>
</reference>